<sequence>MFSHLRMYGFSLIELMIVVSIIGILAMIAAPSYQHYTQRARFAEVISIADSFKTAVSLALQQGASSAELTHGKYGIPAEPKSTQNLASLHVESGVITAISTERAGNATYVLKPSAEGSVWTISGSCLKSGFCNA</sequence>
<protein>
    <submittedName>
        <fullName evidence="4">Type IV pilus assembly protein PilA/prepilin peptidase dependent protein D</fullName>
    </submittedName>
</protein>
<dbReference type="Proteomes" id="UP000254720">
    <property type="component" value="Unassembled WGS sequence"/>
</dbReference>
<evidence type="ECO:0000256" key="3">
    <source>
        <dbReference type="SAM" id="Phobius"/>
    </source>
</evidence>
<dbReference type="InterPro" id="IPR001082">
    <property type="entry name" value="Pilin"/>
</dbReference>
<evidence type="ECO:0000313" key="4">
    <source>
        <dbReference type="EMBL" id="RDI41785.1"/>
    </source>
</evidence>
<dbReference type="Gene3D" id="3.30.700.10">
    <property type="entry name" value="Glycoprotein, Type 4 Pilin"/>
    <property type="match status" value="1"/>
</dbReference>
<dbReference type="EMBL" id="QQAX01000017">
    <property type="protein sequence ID" value="RDI41785.1"/>
    <property type="molecule type" value="Genomic_DNA"/>
</dbReference>
<dbReference type="Pfam" id="PF00114">
    <property type="entry name" value="Pilin"/>
    <property type="match status" value="1"/>
</dbReference>
<dbReference type="Pfam" id="PF07963">
    <property type="entry name" value="N_methyl"/>
    <property type="match status" value="1"/>
</dbReference>
<organism evidence="4 5">
    <name type="scientific">Aquicella lusitana</name>
    <dbReference type="NCBI Taxonomy" id="254246"/>
    <lineage>
        <taxon>Bacteria</taxon>
        <taxon>Pseudomonadati</taxon>
        <taxon>Pseudomonadota</taxon>
        <taxon>Gammaproteobacteria</taxon>
        <taxon>Legionellales</taxon>
        <taxon>Coxiellaceae</taxon>
        <taxon>Aquicella</taxon>
    </lineage>
</organism>
<reference evidence="4 5" key="1">
    <citation type="submission" date="2018-07" db="EMBL/GenBank/DDBJ databases">
        <title>Genomic Encyclopedia of Type Strains, Phase IV (KMG-IV): sequencing the most valuable type-strain genomes for metagenomic binning, comparative biology and taxonomic classification.</title>
        <authorList>
            <person name="Goeker M."/>
        </authorList>
    </citation>
    <scope>NUCLEOTIDE SEQUENCE [LARGE SCALE GENOMIC DNA]</scope>
    <source>
        <strain evidence="4 5">DSM 16500</strain>
    </source>
</reference>
<dbReference type="NCBIfam" id="TIGR02532">
    <property type="entry name" value="IV_pilin_GFxxxE"/>
    <property type="match status" value="1"/>
</dbReference>
<name>A0A370GD83_9COXI</name>
<proteinExistence type="inferred from homology"/>
<accession>A0A370GD83</accession>
<dbReference type="InterPro" id="IPR045584">
    <property type="entry name" value="Pilin-like"/>
</dbReference>
<evidence type="ECO:0000313" key="5">
    <source>
        <dbReference type="Proteomes" id="UP000254720"/>
    </source>
</evidence>
<gene>
    <name evidence="4" type="ORF">C8D86_1171</name>
</gene>
<comment type="similarity">
    <text evidence="1">Belongs to the N-Me-Phe pilin family.</text>
</comment>
<dbReference type="AlphaFoldDB" id="A0A370GD83"/>
<dbReference type="InterPro" id="IPR012902">
    <property type="entry name" value="N_methyl_site"/>
</dbReference>
<keyword evidence="2" id="KW-0488">Methylation</keyword>
<dbReference type="GO" id="GO:0009289">
    <property type="term" value="C:pilus"/>
    <property type="evidence" value="ECO:0007669"/>
    <property type="project" value="InterPro"/>
</dbReference>
<keyword evidence="3" id="KW-0812">Transmembrane</keyword>
<evidence type="ECO:0000256" key="2">
    <source>
        <dbReference type="ARBA" id="ARBA00022481"/>
    </source>
</evidence>
<comment type="caution">
    <text evidence="4">The sequence shown here is derived from an EMBL/GenBank/DDBJ whole genome shotgun (WGS) entry which is preliminary data.</text>
</comment>
<dbReference type="RefSeq" id="WP_170131840.1">
    <property type="nucleotide sequence ID" value="NZ_LR699114.1"/>
</dbReference>
<dbReference type="GO" id="GO:0007155">
    <property type="term" value="P:cell adhesion"/>
    <property type="evidence" value="ECO:0007669"/>
    <property type="project" value="InterPro"/>
</dbReference>
<keyword evidence="5" id="KW-1185">Reference proteome</keyword>
<keyword evidence="3" id="KW-1133">Transmembrane helix</keyword>
<evidence type="ECO:0000256" key="1">
    <source>
        <dbReference type="ARBA" id="ARBA00005233"/>
    </source>
</evidence>
<dbReference type="SUPFAM" id="SSF54523">
    <property type="entry name" value="Pili subunits"/>
    <property type="match status" value="1"/>
</dbReference>
<keyword evidence="3" id="KW-0472">Membrane</keyword>
<feature type="transmembrane region" description="Helical" evidence="3">
    <location>
        <begin position="12"/>
        <end position="33"/>
    </location>
</feature>